<accession>A0A150GT98</accession>
<feature type="transmembrane region" description="Helical" evidence="2">
    <location>
        <begin position="204"/>
        <end position="223"/>
    </location>
</feature>
<feature type="transmembrane region" description="Helical" evidence="2">
    <location>
        <begin position="153"/>
        <end position="173"/>
    </location>
</feature>
<dbReference type="InterPro" id="IPR013083">
    <property type="entry name" value="Znf_RING/FYVE/PHD"/>
</dbReference>
<sequence length="638" mass="66595">MQFALCLVSVPEMLGCALLGAWALVACTPNFFSSGRPFGDAAAWARMQISFAAVSKLDTAWQVFAAVVVSYLASSIGGGWADRRKDLLATARVRRTLGLMMEIPSHLVVDPTYDTDEQARRKAERLRQITTRAMTPPTVWERWCTPRPTFIELFWLSSTVYGILVYGGANAFLPAGSRWRALLAWPVLARLRWFAGLRALKAGALGWGVLLVLMYCGLAAGLWERSWCDVRLAAKVNLIAVRAWKVDGLDGVQTAMEAMRVACSEEAAAAATNGGSRITWPMLTNLALASFLALWLFAYRPNWLRSPEAFVNTAMEAAKAPPAKSTAPKARPGTSKTAFVPASTCLPDAGVQHQQQQQMERAPKGKPVASFAEGRTGSSAASALAAALPFTAALGGDARPEDAFPASWSTAAPSAAATRPTAGPAAVAPKQARPVPPPPLSQTHSPSVPPASSFWGWAAAAATSATARPPPPTTPLRPPPVPASPVRQAPAAAPGTREEPAAPPTEQPSPDLEIPKPIPVKAPVAPPAVTPTPAAAPLVGVNPALAHALRRTAGGAAGAAAPGVQPLTSQAAGGGVAGRVVPVKKLCFRCNAQARVGVVHGRFMHLCLCSGCGQGFSVGDPCPECGEPATSVLSCFLA</sequence>
<feature type="compositionally biased region" description="Pro residues" evidence="1">
    <location>
        <begin position="468"/>
        <end position="483"/>
    </location>
</feature>
<feature type="compositionally biased region" description="Low complexity" evidence="1">
    <location>
        <begin position="321"/>
        <end position="330"/>
    </location>
</feature>
<evidence type="ECO:0000256" key="2">
    <source>
        <dbReference type="SAM" id="Phobius"/>
    </source>
</evidence>
<gene>
    <name evidence="3" type="ORF">GPECTOR_8g71</name>
</gene>
<feature type="compositionally biased region" description="Low complexity" evidence="1">
    <location>
        <begin position="404"/>
        <end position="433"/>
    </location>
</feature>
<evidence type="ECO:0000313" key="4">
    <source>
        <dbReference type="Proteomes" id="UP000075714"/>
    </source>
</evidence>
<dbReference type="Gene3D" id="3.30.40.10">
    <property type="entry name" value="Zinc/RING finger domain, C3HC4 (zinc finger)"/>
    <property type="match status" value="1"/>
</dbReference>
<protein>
    <submittedName>
        <fullName evidence="3">Uncharacterized protein</fullName>
    </submittedName>
</protein>
<proteinExistence type="predicted"/>
<keyword evidence="2" id="KW-0472">Membrane</keyword>
<reference evidence="4" key="1">
    <citation type="journal article" date="2016" name="Nat. Commun.">
        <title>The Gonium pectorale genome demonstrates co-option of cell cycle regulation during the evolution of multicellularity.</title>
        <authorList>
            <person name="Hanschen E.R."/>
            <person name="Marriage T.N."/>
            <person name="Ferris P.J."/>
            <person name="Hamaji T."/>
            <person name="Toyoda A."/>
            <person name="Fujiyama A."/>
            <person name="Neme R."/>
            <person name="Noguchi H."/>
            <person name="Minakuchi Y."/>
            <person name="Suzuki M."/>
            <person name="Kawai-Toyooka H."/>
            <person name="Smith D.R."/>
            <person name="Sparks H."/>
            <person name="Anderson J."/>
            <person name="Bakaric R."/>
            <person name="Luria V."/>
            <person name="Karger A."/>
            <person name="Kirschner M.W."/>
            <person name="Durand P.M."/>
            <person name="Michod R.E."/>
            <person name="Nozaki H."/>
            <person name="Olson B.J."/>
        </authorList>
    </citation>
    <scope>NUCLEOTIDE SEQUENCE [LARGE SCALE GENOMIC DNA]</scope>
    <source>
        <strain evidence="4">NIES-2863</strain>
    </source>
</reference>
<comment type="caution">
    <text evidence="3">The sequence shown here is derived from an EMBL/GenBank/DDBJ whole genome shotgun (WGS) entry which is preliminary data.</text>
</comment>
<organism evidence="3 4">
    <name type="scientific">Gonium pectorale</name>
    <name type="common">Green alga</name>
    <dbReference type="NCBI Taxonomy" id="33097"/>
    <lineage>
        <taxon>Eukaryota</taxon>
        <taxon>Viridiplantae</taxon>
        <taxon>Chlorophyta</taxon>
        <taxon>core chlorophytes</taxon>
        <taxon>Chlorophyceae</taxon>
        <taxon>CS clade</taxon>
        <taxon>Chlamydomonadales</taxon>
        <taxon>Volvocaceae</taxon>
        <taxon>Gonium</taxon>
    </lineage>
</organism>
<feature type="transmembrane region" description="Helical" evidence="2">
    <location>
        <begin position="278"/>
        <end position="298"/>
    </location>
</feature>
<dbReference type="AlphaFoldDB" id="A0A150GT98"/>
<feature type="compositionally biased region" description="Low complexity" evidence="1">
    <location>
        <begin position="484"/>
        <end position="494"/>
    </location>
</feature>
<feature type="region of interest" description="Disordered" evidence="1">
    <location>
        <begin position="321"/>
        <end position="374"/>
    </location>
</feature>
<evidence type="ECO:0000256" key="1">
    <source>
        <dbReference type="SAM" id="MobiDB-lite"/>
    </source>
</evidence>
<dbReference type="OrthoDB" id="552972at2759"/>
<name>A0A150GT98_GONPE</name>
<keyword evidence="2" id="KW-1133">Transmembrane helix</keyword>
<evidence type="ECO:0000313" key="3">
    <source>
        <dbReference type="EMBL" id="KXZ53079.1"/>
    </source>
</evidence>
<dbReference type="Proteomes" id="UP000075714">
    <property type="component" value="Unassembled WGS sequence"/>
</dbReference>
<feature type="region of interest" description="Disordered" evidence="1">
    <location>
        <begin position="404"/>
        <end position="515"/>
    </location>
</feature>
<keyword evidence="2" id="KW-0812">Transmembrane</keyword>
<keyword evidence="4" id="KW-1185">Reference proteome</keyword>
<feature type="transmembrane region" description="Helical" evidence="2">
    <location>
        <begin position="61"/>
        <end position="81"/>
    </location>
</feature>
<feature type="compositionally biased region" description="Low complexity" evidence="1">
    <location>
        <begin position="458"/>
        <end position="467"/>
    </location>
</feature>
<dbReference type="EMBL" id="LSYV01000009">
    <property type="protein sequence ID" value="KXZ53079.1"/>
    <property type="molecule type" value="Genomic_DNA"/>
</dbReference>